<proteinExistence type="predicted"/>
<evidence type="ECO:0000313" key="2">
    <source>
        <dbReference type="Proteomes" id="UP001153076"/>
    </source>
</evidence>
<accession>A0A9Q1KP75</accession>
<gene>
    <name evidence="1" type="ORF">Cgig2_027492</name>
</gene>
<dbReference type="AlphaFoldDB" id="A0A9Q1KP75"/>
<dbReference type="Proteomes" id="UP001153076">
    <property type="component" value="Unassembled WGS sequence"/>
</dbReference>
<evidence type="ECO:0008006" key="3">
    <source>
        <dbReference type="Google" id="ProtNLM"/>
    </source>
</evidence>
<protein>
    <recommendedName>
        <fullName evidence="3">DUF4283 domain-containing protein</fullName>
    </recommendedName>
</protein>
<dbReference type="EMBL" id="JAKOGI010000053">
    <property type="protein sequence ID" value="KAJ8446530.1"/>
    <property type="molecule type" value="Genomic_DNA"/>
</dbReference>
<organism evidence="1 2">
    <name type="scientific">Carnegiea gigantea</name>
    <dbReference type="NCBI Taxonomy" id="171969"/>
    <lineage>
        <taxon>Eukaryota</taxon>
        <taxon>Viridiplantae</taxon>
        <taxon>Streptophyta</taxon>
        <taxon>Embryophyta</taxon>
        <taxon>Tracheophyta</taxon>
        <taxon>Spermatophyta</taxon>
        <taxon>Magnoliopsida</taxon>
        <taxon>eudicotyledons</taxon>
        <taxon>Gunneridae</taxon>
        <taxon>Pentapetalae</taxon>
        <taxon>Caryophyllales</taxon>
        <taxon>Cactineae</taxon>
        <taxon>Cactaceae</taxon>
        <taxon>Cactoideae</taxon>
        <taxon>Echinocereeae</taxon>
        <taxon>Carnegiea</taxon>
    </lineage>
</organism>
<keyword evidence="2" id="KW-1185">Reference proteome</keyword>
<reference evidence="1" key="1">
    <citation type="submission" date="2022-04" db="EMBL/GenBank/DDBJ databases">
        <title>Carnegiea gigantea Genome sequencing and assembly v2.</title>
        <authorList>
            <person name="Copetti D."/>
            <person name="Sanderson M.J."/>
            <person name="Burquez A."/>
            <person name="Wojciechowski M.F."/>
        </authorList>
    </citation>
    <scope>NUCLEOTIDE SEQUENCE</scope>
    <source>
        <strain evidence="1">SGP5-SGP5p</strain>
        <tissue evidence="1">Aerial part</tissue>
    </source>
</reference>
<name>A0A9Q1KP75_9CARY</name>
<sequence>MATGLEEAWKRLSLTMEEETVIECDDEASNDRTEQISLYLWDFLNNVWKPSKGVIIRDLDKNLFAFQSFSAVDKDFVLNKGPWASDGNFANARFWVKAIDVPPIKQTSTFAKVLGNNLSQFLGRDETSLFCAANKSVNFQVDVDITKLLQQGMHVLVKGRPIWISFKYIISSAMAVADLGTSSPPVNCIKRLMTSRTSNMGTSYGAPQSSQRDVTLKHLNKRKDVSF</sequence>
<evidence type="ECO:0000313" key="1">
    <source>
        <dbReference type="EMBL" id="KAJ8446530.1"/>
    </source>
</evidence>
<comment type="caution">
    <text evidence="1">The sequence shown here is derived from an EMBL/GenBank/DDBJ whole genome shotgun (WGS) entry which is preliminary data.</text>
</comment>